<evidence type="ECO:0000256" key="12">
    <source>
        <dbReference type="HAMAP-Rule" id="MF_00983"/>
    </source>
</evidence>
<comment type="function">
    <text evidence="12">Initiates the restart of stalled replication forks, which reloads the replicative helicase on sites other than the origin of replication. Recognizes and binds to abandoned replication forks and remodels them to uncover a helicase loading site. Promotes assembly of the primosome at these replication forks.</text>
</comment>
<feature type="binding site" evidence="12">
    <location>
        <position position="451"/>
    </location>
    <ligand>
        <name>Zn(2+)</name>
        <dbReference type="ChEBI" id="CHEBI:29105"/>
        <label>2</label>
    </ligand>
</feature>
<dbReference type="EC" id="5.6.2.4" evidence="12"/>
<dbReference type="SMART" id="SM00487">
    <property type="entry name" value="DEXDc"/>
    <property type="match status" value="1"/>
</dbReference>
<dbReference type="GO" id="GO:0016787">
    <property type="term" value="F:hydrolase activity"/>
    <property type="evidence" value="ECO:0007669"/>
    <property type="project" value="UniProtKB-KW"/>
</dbReference>
<feature type="binding site" evidence="12">
    <location>
        <position position="466"/>
    </location>
    <ligand>
        <name>Zn(2+)</name>
        <dbReference type="ChEBI" id="CHEBI:29105"/>
        <label>2</label>
    </ligand>
</feature>
<gene>
    <name evidence="12 15" type="primary">priA</name>
    <name evidence="15" type="ORF">IAD23_00455</name>
</gene>
<dbReference type="GO" id="GO:0006270">
    <property type="term" value="P:DNA replication initiation"/>
    <property type="evidence" value="ECO:0007669"/>
    <property type="project" value="TreeGrafter"/>
</dbReference>
<dbReference type="SUPFAM" id="SSF52540">
    <property type="entry name" value="P-loop containing nucleoside triphosphate hydrolases"/>
    <property type="match status" value="1"/>
</dbReference>
<dbReference type="CDD" id="cd17929">
    <property type="entry name" value="DEXHc_priA"/>
    <property type="match status" value="1"/>
</dbReference>
<dbReference type="InterPro" id="IPR042115">
    <property type="entry name" value="PriA_3primeBD_sf"/>
</dbReference>
<dbReference type="HAMAP" id="MF_00983">
    <property type="entry name" value="PriA"/>
    <property type="match status" value="1"/>
</dbReference>
<dbReference type="InterPro" id="IPR041222">
    <property type="entry name" value="PriA_3primeBD"/>
</dbReference>
<dbReference type="SMART" id="SM00490">
    <property type="entry name" value="HELICc"/>
    <property type="match status" value="1"/>
</dbReference>
<evidence type="ECO:0000256" key="4">
    <source>
        <dbReference type="ARBA" id="ARBA00022741"/>
    </source>
</evidence>
<organism evidence="15 16">
    <name type="scientific">Candidatus Scybalenecus merdavium</name>
    <dbReference type="NCBI Taxonomy" id="2840939"/>
    <lineage>
        <taxon>Bacteria</taxon>
        <taxon>Bacillati</taxon>
        <taxon>Bacillota</taxon>
        <taxon>Clostridia</taxon>
        <taxon>Eubacteriales</taxon>
        <taxon>Oscillospiraceae</taxon>
        <taxon>Oscillospiraceae incertae sedis</taxon>
        <taxon>Candidatus Scybalenecus</taxon>
    </lineage>
</organism>
<evidence type="ECO:0000259" key="14">
    <source>
        <dbReference type="PROSITE" id="PS51194"/>
    </source>
</evidence>
<evidence type="ECO:0000256" key="1">
    <source>
        <dbReference type="ARBA" id="ARBA00022515"/>
    </source>
</evidence>
<reference evidence="15" key="1">
    <citation type="submission" date="2020-10" db="EMBL/GenBank/DDBJ databases">
        <authorList>
            <person name="Gilroy R."/>
        </authorList>
    </citation>
    <scope>NUCLEOTIDE SEQUENCE</scope>
    <source>
        <strain evidence="15">CHK176-6737</strain>
    </source>
</reference>
<evidence type="ECO:0000313" key="15">
    <source>
        <dbReference type="EMBL" id="HIU68411.1"/>
    </source>
</evidence>
<dbReference type="InterPro" id="IPR041236">
    <property type="entry name" value="PriA_C"/>
</dbReference>
<dbReference type="PANTHER" id="PTHR30580">
    <property type="entry name" value="PRIMOSOMAL PROTEIN N"/>
    <property type="match status" value="1"/>
</dbReference>
<evidence type="ECO:0000256" key="11">
    <source>
        <dbReference type="ARBA" id="ARBA00048988"/>
    </source>
</evidence>
<protein>
    <recommendedName>
        <fullName evidence="12">Replication restart protein PriA</fullName>
    </recommendedName>
    <alternativeName>
        <fullName evidence="12">ATP-dependent DNA helicase PriA</fullName>
        <ecNumber evidence="12">5.6.2.4</ecNumber>
    </alternativeName>
    <alternativeName>
        <fullName evidence="12">DNA 3'-5' helicase PriA</fullName>
    </alternativeName>
</protein>
<dbReference type="Gene3D" id="3.40.50.300">
    <property type="entry name" value="P-loop containing nucleotide triphosphate hydrolases"/>
    <property type="match status" value="2"/>
</dbReference>
<dbReference type="InterPro" id="IPR040498">
    <property type="entry name" value="PriA_CRR"/>
</dbReference>
<reference evidence="15" key="2">
    <citation type="journal article" date="2021" name="PeerJ">
        <title>Extensive microbial diversity within the chicken gut microbiome revealed by metagenomics and culture.</title>
        <authorList>
            <person name="Gilroy R."/>
            <person name="Ravi A."/>
            <person name="Getino M."/>
            <person name="Pursley I."/>
            <person name="Horton D.L."/>
            <person name="Alikhan N.F."/>
            <person name="Baker D."/>
            <person name="Gharbi K."/>
            <person name="Hall N."/>
            <person name="Watson M."/>
            <person name="Adriaenssens E.M."/>
            <person name="Foster-Nyarko E."/>
            <person name="Jarju S."/>
            <person name="Secka A."/>
            <person name="Antonio M."/>
            <person name="Oren A."/>
            <person name="Chaudhuri R.R."/>
            <person name="La Ragione R."/>
            <person name="Hildebrand F."/>
            <person name="Pallen M.J."/>
        </authorList>
    </citation>
    <scope>NUCLEOTIDE SEQUENCE</scope>
    <source>
        <strain evidence="15">CHK176-6737</strain>
    </source>
</reference>
<dbReference type="InterPro" id="IPR005259">
    <property type="entry name" value="PriA"/>
</dbReference>
<dbReference type="InterPro" id="IPR014001">
    <property type="entry name" value="Helicase_ATP-bd"/>
</dbReference>
<dbReference type="Gene3D" id="3.40.1440.60">
    <property type="entry name" value="PriA, 3(prime) DNA-binding domain"/>
    <property type="match status" value="1"/>
</dbReference>
<keyword evidence="3 12" id="KW-0479">Metal-binding</keyword>
<evidence type="ECO:0000256" key="10">
    <source>
        <dbReference type="ARBA" id="ARBA00023235"/>
    </source>
</evidence>
<dbReference type="Pfam" id="PF00270">
    <property type="entry name" value="DEAD"/>
    <property type="match status" value="1"/>
</dbReference>
<dbReference type="Pfam" id="PF17764">
    <property type="entry name" value="PriA_3primeBD"/>
    <property type="match status" value="1"/>
</dbReference>
<evidence type="ECO:0000256" key="8">
    <source>
        <dbReference type="ARBA" id="ARBA00022840"/>
    </source>
</evidence>
<dbReference type="GO" id="GO:0003677">
    <property type="term" value="F:DNA binding"/>
    <property type="evidence" value="ECO:0007669"/>
    <property type="project" value="UniProtKB-UniRule"/>
</dbReference>
<dbReference type="Pfam" id="PF18074">
    <property type="entry name" value="PriA_C"/>
    <property type="match status" value="1"/>
</dbReference>
<comment type="catalytic activity">
    <reaction evidence="12">
        <text>Couples ATP hydrolysis with the unwinding of duplex DNA by translocating in the 3'-5' direction.</text>
        <dbReference type="EC" id="5.6.2.4"/>
    </reaction>
</comment>
<dbReference type="GO" id="GO:0008270">
    <property type="term" value="F:zinc ion binding"/>
    <property type="evidence" value="ECO:0007669"/>
    <property type="project" value="UniProtKB-UniRule"/>
</dbReference>
<keyword evidence="6 12" id="KW-0347">Helicase</keyword>
<name>A0A9D1MSN1_9FIRM</name>
<dbReference type="GO" id="GO:0043138">
    <property type="term" value="F:3'-5' DNA helicase activity"/>
    <property type="evidence" value="ECO:0007669"/>
    <property type="project" value="UniProtKB-EC"/>
</dbReference>
<feature type="binding site" evidence="12">
    <location>
        <position position="469"/>
    </location>
    <ligand>
        <name>Zn(2+)</name>
        <dbReference type="ChEBI" id="CHEBI:29105"/>
        <label>2</label>
    </ligand>
</feature>
<comment type="cofactor">
    <cofactor evidence="12">
        <name>Zn(2+)</name>
        <dbReference type="ChEBI" id="CHEBI:29105"/>
    </cofactor>
    <text evidence="12">Binds 2 zinc ions per subunit.</text>
</comment>
<accession>A0A9D1MSN1</accession>
<comment type="catalytic activity">
    <reaction evidence="11 12">
        <text>ATP + H2O = ADP + phosphate + H(+)</text>
        <dbReference type="Rhea" id="RHEA:13065"/>
        <dbReference type="ChEBI" id="CHEBI:15377"/>
        <dbReference type="ChEBI" id="CHEBI:15378"/>
        <dbReference type="ChEBI" id="CHEBI:30616"/>
        <dbReference type="ChEBI" id="CHEBI:43474"/>
        <dbReference type="ChEBI" id="CHEBI:456216"/>
        <dbReference type="EC" id="5.6.2.4"/>
    </reaction>
</comment>
<comment type="similarity">
    <text evidence="12">Belongs to the helicase family. PriA subfamily.</text>
</comment>
<keyword evidence="9 12" id="KW-0238">DNA-binding</keyword>
<sequence>MTDLVARIAVENTFFSRGEDFDYKIPPPLQQAVLPGVCVFVPFGRNNQKRHGVVLSVSAGSGDALKEILAVDTQTVRLSDECLQLAAWLKERCFSTSYACLRLMLPNRAGKAGGATEKMIRLCAGQPQKQLTAKQQAVINLLQDTGTVSCAEAKQFCSVGDSVLNTLAKYGAVEFYQRERLRIPYITEAAEPEDIILSAQQQTAFERLSCALESPKNEQALLFGVTGSGKTQVYLKLIDRVLEQGRDAIVLVPEIALTVQTISIFLKRYGNMVAVFHSGLSAGERYDAYKRAQRGDVKIVVGTRSAVFAPLQNLGLIVIDEEQEDSYKSEMSPRYNAKEVARFRCAYHKALLLLASATPRVETYCAAKNGKYILCKLAQRYGPAQLPQVVTVDMREEFRAKHFSPISSVLASHLRENFEAGNQAILLINRRGYNTFIACQDCGHVITCPNCSISMTYHSDTGSLHCHYCGYIQRLENTCPQCGGSNVRYSGYGTQRIEDELQALLPQARILRMDADTTAHKNAHDKLLNSFARREYDIMVGTQMVAKGLDFPSVRLVGVVNADNALYNECYNAAEKSFDLITQVIGRSGRRDATGTAVIQTIDPYNPTIEYAAAQDYASFYNTEIELRRLLIYPPFCDLLYILFSGENELAVAQCAQFFFTQLVQQNRTDGQEQKMIILGPSPAKILKISNIYRYHLIIKCKNSRAIRTLVRKTLEAASVQKQFKTIQITADFNPADMN</sequence>
<dbReference type="GO" id="GO:0006302">
    <property type="term" value="P:double-strand break repair"/>
    <property type="evidence" value="ECO:0007669"/>
    <property type="project" value="InterPro"/>
</dbReference>
<dbReference type="CDD" id="cd18804">
    <property type="entry name" value="SF2_C_priA"/>
    <property type="match status" value="1"/>
</dbReference>
<evidence type="ECO:0000256" key="3">
    <source>
        <dbReference type="ARBA" id="ARBA00022723"/>
    </source>
</evidence>
<evidence type="ECO:0000256" key="6">
    <source>
        <dbReference type="ARBA" id="ARBA00022806"/>
    </source>
</evidence>
<keyword evidence="8 12" id="KW-0067">ATP-binding</keyword>
<feature type="binding site" evidence="12">
    <location>
        <position position="448"/>
    </location>
    <ligand>
        <name>Zn(2+)</name>
        <dbReference type="ChEBI" id="CHEBI:29105"/>
        <label>2</label>
    </ligand>
</feature>
<dbReference type="PANTHER" id="PTHR30580:SF0">
    <property type="entry name" value="PRIMOSOMAL PROTEIN N"/>
    <property type="match status" value="1"/>
</dbReference>
<feature type="binding site" evidence="12">
    <location>
        <position position="439"/>
    </location>
    <ligand>
        <name>Zn(2+)</name>
        <dbReference type="ChEBI" id="CHEBI:29105"/>
        <label>1</label>
    </ligand>
</feature>
<evidence type="ECO:0000259" key="13">
    <source>
        <dbReference type="PROSITE" id="PS51192"/>
    </source>
</evidence>
<dbReference type="Proteomes" id="UP000824125">
    <property type="component" value="Unassembled WGS sequence"/>
</dbReference>
<dbReference type="GO" id="GO:0005524">
    <property type="term" value="F:ATP binding"/>
    <property type="evidence" value="ECO:0007669"/>
    <property type="project" value="UniProtKB-UniRule"/>
</dbReference>
<keyword evidence="5 12" id="KW-0378">Hydrolase</keyword>
<feature type="binding site" evidence="12">
    <location>
        <position position="442"/>
    </location>
    <ligand>
        <name>Zn(2+)</name>
        <dbReference type="ChEBI" id="CHEBI:29105"/>
        <label>1</label>
    </ligand>
</feature>
<evidence type="ECO:0000313" key="16">
    <source>
        <dbReference type="Proteomes" id="UP000824125"/>
    </source>
</evidence>
<dbReference type="AlphaFoldDB" id="A0A9D1MSN1"/>
<comment type="caution">
    <text evidence="15">The sequence shown here is derived from an EMBL/GenBank/DDBJ whole genome shotgun (WGS) entry which is preliminary data.</text>
</comment>
<evidence type="ECO:0000256" key="2">
    <source>
        <dbReference type="ARBA" id="ARBA00022705"/>
    </source>
</evidence>
<keyword evidence="4 12" id="KW-0547">Nucleotide-binding</keyword>
<dbReference type="InterPro" id="IPR001650">
    <property type="entry name" value="Helicase_C-like"/>
</dbReference>
<dbReference type="GO" id="GO:0006269">
    <property type="term" value="P:DNA replication, synthesis of primer"/>
    <property type="evidence" value="ECO:0007669"/>
    <property type="project" value="UniProtKB-KW"/>
</dbReference>
<feature type="domain" description="Helicase ATP-binding" evidence="13">
    <location>
        <begin position="211"/>
        <end position="377"/>
    </location>
</feature>
<evidence type="ECO:0000256" key="7">
    <source>
        <dbReference type="ARBA" id="ARBA00022833"/>
    </source>
</evidence>
<comment type="subunit">
    <text evidence="12">Component of the replication restart primosome.</text>
</comment>
<feature type="binding site" evidence="12">
    <location>
        <position position="479"/>
    </location>
    <ligand>
        <name>Zn(2+)</name>
        <dbReference type="ChEBI" id="CHEBI:29105"/>
        <label>1</label>
    </ligand>
</feature>
<dbReference type="InterPro" id="IPR027417">
    <property type="entry name" value="P-loop_NTPase"/>
</dbReference>
<dbReference type="NCBIfam" id="TIGR00595">
    <property type="entry name" value="priA"/>
    <property type="match status" value="1"/>
</dbReference>
<dbReference type="PROSITE" id="PS51194">
    <property type="entry name" value="HELICASE_CTER"/>
    <property type="match status" value="1"/>
</dbReference>
<dbReference type="Pfam" id="PF00271">
    <property type="entry name" value="Helicase_C"/>
    <property type="match status" value="1"/>
</dbReference>
<keyword evidence="1 12" id="KW-0639">Primosome</keyword>
<dbReference type="EMBL" id="DVNM01000002">
    <property type="protein sequence ID" value="HIU68411.1"/>
    <property type="molecule type" value="Genomic_DNA"/>
</dbReference>
<evidence type="ECO:0000256" key="5">
    <source>
        <dbReference type="ARBA" id="ARBA00022801"/>
    </source>
</evidence>
<dbReference type="FunFam" id="3.40.50.300:FF:000489">
    <property type="entry name" value="Primosome assembly protein PriA"/>
    <property type="match status" value="1"/>
</dbReference>
<dbReference type="GO" id="GO:0006310">
    <property type="term" value="P:DNA recombination"/>
    <property type="evidence" value="ECO:0007669"/>
    <property type="project" value="InterPro"/>
</dbReference>
<keyword evidence="2 12" id="KW-0235">DNA replication</keyword>
<feature type="domain" description="Helicase C-terminal" evidence="14">
    <location>
        <begin position="474"/>
        <end position="631"/>
    </location>
</feature>
<dbReference type="PROSITE" id="PS51192">
    <property type="entry name" value="HELICASE_ATP_BIND_1"/>
    <property type="match status" value="1"/>
</dbReference>
<evidence type="ECO:0000256" key="9">
    <source>
        <dbReference type="ARBA" id="ARBA00023125"/>
    </source>
</evidence>
<dbReference type="GO" id="GO:1990077">
    <property type="term" value="C:primosome complex"/>
    <property type="evidence" value="ECO:0007669"/>
    <property type="project" value="UniProtKB-UniRule"/>
</dbReference>
<dbReference type="InterPro" id="IPR011545">
    <property type="entry name" value="DEAD/DEAH_box_helicase_dom"/>
</dbReference>
<proteinExistence type="inferred from homology"/>
<feature type="binding site" evidence="12">
    <location>
        <position position="482"/>
    </location>
    <ligand>
        <name>Zn(2+)</name>
        <dbReference type="ChEBI" id="CHEBI:29105"/>
        <label>1</label>
    </ligand>
</feature>
<keyword evidence="7 12" id="KW-0862">Zinc</keyword>
<keyword evidence="10 12" id="KW-0413">Isomerase</keyword>
<dbReference type="Pfam" id="PF18319">
    <property type="entry name" value="Zn_ribbon_PriA"/>
    <property type="match status" value="1"/>
</dbReference>